<sequence>MREIDILLVVRQLGIEPSRVHNWLSAQGLIDEIACASLEGQSADKAISEHFPETAAQNPIT</sequence>
<gene>
    <name evidence="1" type="ORF">GCM10008018_00820</name>
</gene>
<name>A0ABQ2BPV0_9BACL</name>
<dbReference type="EMBL" id="BMHE01000001">
    <property type="protein sequence ID" value="GGI43191.1"/>
    <property type="molecule type" value="Genomic_DNA"/>
</dbReference>
<dbReference type="RefSeq" id="WP_189006067.1">
    <property type="nucleotide sequence ID" value="NZ_BMHE01000001.1"/>
</dbReference>
<reference evidence="2" key="1">
    <citation type="journal article" date="2019" name="Int. J. Syst. Evol. Microbiol.">
        <title>The Global Catalogue of Microorganisms (GCM) 10K type strain sequencing project: providing services to taxonomists for standard genome sequencing and annotation.</title>
        <authorList>
            <consortium name="The Broad Institute Genomics Platform"/>
            <consortium name="The Broad Institute Genome Sequencing Center for Infectious Disease"/>
            <person name="Wu L."/>
            <person name="Ma J."/>
        </authorList>
    </citation>
    <scope>NUCLEOTIDE SEQUENCE [LARGE SCALE GENOMIC DNA]</scope>
    <source>
        <strain evidence="2">CGMCC 1.15043</strain>
    </source>
</reference>
<evidence type="ECO:0000313" key="1">
    <source>
        <dbReference type="EMBL" id="GGI43191.1"/>
    </source>
</evidence>
<evidence type="ECO:0000313" key="2">
    <source>
        <dbReference type="Proteomes" id="UP000615455"/>
    </source>
</evidence>
<proteinExistence type="predicted"/>
<organism evidence="1 2">
    <name type="scientific">Paenibacillus marchantiophytorum</name>
    <dbReference type="NCBI Taxonomy" id="1619310"/>
    <lineage>
        <taxon>Bacteria</taxon>
        <taxon>Bacillati</taxon>
        <taxon>Bacillota</taxon>
        <taxon>Bacilli</taxon>
        <taxon>Bacillales</taxon>
        <taxon>Paenibacillaceae</taxon>
        <taxon>Paenibacillus</taxon>
    </lineage>
</organism>
<accession>A0ABQ2BPV0</accession>
<keyword evidence="2" id="KW-1185">Reference proteome</keyword>
<protein>
    <submittedName>
        <fullName evidence="1">Uncharacterized protein</fullName>
    </submittedName>
</protein>
<comment type="caution">
    <text evidence="1">The sequence shown here is derived from an EMBL/GenBank/DDBJ whole genome shotgun (WGS) entry which is preliminary data.</text>
</comment>
<dbReference type="Proteomes" id="UP000615455">
    <property type="component" value="Unassembled WGS sequence"/>
</dbReference>